<sequence length="175" mass="20292">MEVNGMQPDEEETEALYLSGFFGSDRPSTTHNDESNFVDLPVTKSKNFNMPTTSISGVFRNRNVSKKTKSVPKEEDNNVGLKKLRNLLVDIRSRHDRIISQQSDLKFDIQALHQEIDENFDNFMDDVRTKIPSKLDYEVHDRQLVVFNDRAKFSRKLLVTVVQLIQRETSLTLFI</sequence>
<accession>A0ABD1TYU1</accession>
<protein>
    <submittedName>
        <fullName evidence="1">Uncharacterized protein</fullName>
    </submittedName>
</protein>
<dbReference type="Proteomes" id="UP001604336">
    <property type="component" value="Unassembled WGS sequence"/>
</dbReference>
<reference evidence="2" key="1">
    <citation type="submission" date="2024-07" db="EMBL/GenBank/DDBJ databases">
        <title>Two chromosome-level genome assemblies of Korean endemic species Abeliophyllum distichum and Forsythia ovata (Oleaceae).</title>
        <authorList>
            <person name="Jang H."/>
        </authorList>
    </citation>
    <scope>NUCLEOTIDE SEQUENCE [LARGE SCALE GENOMIC DNA]</scope>
</reference>
<organism evidence="1 2">
    <name type="scientific">Abeliophyllum distichum</name>
    <dbReference type="NCBI Taxonomy" id="126358"/>
    <lineage>
        <taxon>Eukaryota</taxon>
        <taxon>Viridiplantae</taxon>
        <taxon>Streptophyta</taxon>
        <taxon>Embryophyta</taxon>
        <taxon>Tracheophyta</taxon>
        <taxon>Spermatophyta</taxon>
        <taxon>Magnoliopsida</taxon>
        <taxon>eudicotyledons</taxon>
        <taxon>Gunneridae</taxon>
        <taxon>Pentapetalae</taxon>
        <taxon>asterids</taxon>
        <taxon>lamiids</taxon>
        <taxon>Lamiales</taxon>
        <taxon>Oleaceae</taxon>
        <taxon>Forsythieae</taxon>
        <taxon>Abeliophyllum</taxon>
    </lineage>
</organism>
<dbReference type="EMBL" id="JBFOLK010000004">
    <property type="protein sequence ID" value="KAL2517897.1"/>
    <property type="molecule type" value="Genomic_DNA"/>
</dbReference>
<evidence type="ECO:0000313" key="1">
    <source>
        <dbReference type="EMBL" id="KAL2517897.1"/>
    </source>
</evidence>
<proteinExistence type="predicted"/>
<dbReference type="AlphaFoldDB" id="A0ABD1TYU1"/>
<gene>
    <name evidence="1" type="ORF">Adt_14144</name>
</gene>
<evidence type="ECO:0000313" key="2">
    <source>
        <dbReference type="Proteomes" id="UP001604336"/>
    </source>
</evidence>
<name>A0ABD1TYU1_9LAMI</name>
<keyword evidence="2" id="KW-1185">Reference proteome</keyword>
<comment type="caution">
    <text evidence="1">The sequence shown here is derived from an EMBL/GenBank/DDBJ whole genome shotgun (WGS) entry which is preliminary data.</text>
</comment>